<keyword evidence="2" id="KW-1185">Reference proteome</keyword>
<name>A0A5C6VUX4_9BACI</name>
<evidence type="ECO:0000313" key="1">
    <source>
        <dbReference type="EMBL" id="TXC89322.1"/>
    </source>
</evidence>
<dbReference type="OrthoDB" id="9780095at2"/>
<gene>
    <name evidence="1" type="ORF">FS935_17765</name>
</gene>
<dbReference type="AlphaFoldDB" id="A0A5C6VUX4"/>
<dbReference type="SUPFAM" id="SSF53335">
    <property type="entry name" value="S-adenosyl-L-methionine-dependent methyltransferases"/>
    <property type="match status" value="1"/>
</dbReference>
<dbReference type="Gene3D" id="3.40.50.150">
    <property type="entry name" value="Vaccinia Virus protein VP39"/>
    <property type="match status" value="1"/>
</dbReference>
<reference evidence="1 2" key="1">
    <citation type="journal article" date="2005" name="Int. J. Syst. Evol. Microbiol.">
        <title>Bacillus litoralis sp. nov., isolated from a tidal flat of the Yellow Sea in Korea.</title>
        <authorList>
            <person name="Yoon J.H."/>
            <person name="Oh T.K."/>
        </authorList>
    </citation>
    <scope>NUCLEOTIDE SEQUENCE [LARGE SCALE GENOMIC DNA]</scope>
    <source>
        <strain evidence="1 2">SW-211</strain>
    </source>
</reference>
<dbReference type="Pfam" id="PF01135">
    <property type="entry name" value="PCMT"/>
    <property type="match status" value="1"/>
</dbReference>
<keyword evidence="1" id="KW-0489">Methyltransferase</keyword>
<dbReference type="GO" id="GO:0032259">
    <property type="term" value="P:methylation"/>
    <property type="evidence" value="ECO:0007669"/>
    <property type="project" value="UniProtKB-KW"/>
</dbReference>
<accession>A0A5C6VUX4</accession>
<comment type="caution">
    <text evidence="1">The sequence shown here is derived from an EMBL/GenBank/DDBJ whole genome shotgun (WGS) entry which is preliminary data.</text>
</comment>
<dbReference type="GO" id="GO:0008168">
    <property type="term" value="F:methyltransferase activity"/>
    <property type="evidence" value="ECO:0007669"/>
    <property type="project" value="UniProtKB-KW"/>
</dbReference>
<evidence type="ECO:0000313" key="2">
    <source>
        <dbReference type="Proteomes" id="UP000321363"/>
    </source>
</evidence>
<organism evidence="1 2">
    <name type="scientific">Metabacillus litoralis</name>
    <dbReference type="NCBI Taxonomy" id="152268"/>
    <lineage>
        <taxon>Bacteria</taxon>
        <taxon>Bacillati</taxon>
        <taxon>Bacillota</taxon>
        <taxon>Bacilli</taxon>
        <taxon>Bacillales</taxon>
        <taxon>Bacillaceae</taxon>
        <taxon>Metabacillus</taxon>
    </lineage>
</organism>
<proteinExistence type="predicted"/>
<dbReference type="Proteomes" id="UP000321363">
    <property type="component" value="Unassembled WGS sequence"/>
</dbReference>
<keyword evidence="1" id="KW-0808">Transferase</keyword>
<protein>
    <submittedName>
        <fullName evidence="1">Methyltransferase</fullName>
    </submittedName>
</protein>
<dbReference type="RefSeq" id="WP_146949988.1">
    <property type="nucleotide sequence ID" value="NZ_VOQF01000012.1"/>
</dbReference>
<dbReference type="EMBL" id="VOQF01000012">
    <property type="protein sequence ID" value="TXC89322.1"/>
    <property type="molecule type" value="Genomic_DNA"/>
</dbReference>
<dbReference type="InterPro" id="IPR029063">
    <property type="entry name" value="SAM-dependent_MTases_sf"/>
</dbReference>
<sequence>MIEKDYDKLLSIRTEEDNKGFVQSVHYNRYEPTPYEGLTYLFQLYELKSSDTVVDFGSGKGRLAFFIHYLFGATVVGVEMNEGLYYDAIENLVSYSKSMSKPIDNIDFKNCLAEKYEISALENRFYFFNPFSIQIFIKVVNNIIKSLEKYDRDIELVLYYVSEDYIYYLENHPLIKLKQEIPIPNLYEKNQHERYLIYRISLKGE</sequence>